<organism evidence="1">
    <name type="scientific">bioreactor metagenome</name>
    <dbReference type="NCBI Taxonomy" id="1076179"/>
    <lineage>
        <taxon>unclassified sequences</taxon>
        <taxon>metagenomes</taxon>
        <taxon>ecological metagenomes</taxon>
    </lineage>
</organism>
<comment type="caution">
    <text evidence="1">The sequence shown here is derived from an EMBL/GenBank/DDBJ whole genome shotgun (WGS) entry which is preliminary data.</text>
</comment>
<dbReference type="SUPFAM" id="SSF54523">
    <property type="entry name" value="Pili subunits"/>
    <property type="match status" value="1"/>
</dbReference>
<dbReference type="Gene3D" id="3.30.700.10">
    <property type="entry name" value="Glycoprotein, Type 4 Pilin"/>
    <property type="match status" value="1"/>
</dbReference>
<reference evidence="1" key="1">
    <citation type="submission" date="2019-08" db="EMBL/GenBank/DDBJ databases">
        <authorList>
            <person name="Kucharzyk K."/>
            <person name="Murdoch R.W."/>
            <person name="Higgins S."/>
            <person name="Loffler F."/>
        </authorList>
    </citation>
    <scope>NUCLEOTIDE SEQUENCE</scope>
</reference>
<evidence type="ECO:0008006" key="2">
    <source>
        <dbReference type="Google" id="ProtNLM"/>
    </source>
</evidence>
<protein>
    <recommendedName>
        <fullName evidence="2">Major pilin subunit</fullName>
    </recommendedName>
</protein>
<gene>
    <name evidence="1" type="ORF">SDC9_107951</name>
</gene>
<accession>A0A645B6R2</accession>
<dbReference type="InterPro" id="IPR012902">
    <property type="entry name" value="N_methyl_site"/>
</dbReference>
<dbReference type="AlphaFoldDB" id="A0A645B6R2"/>
<dbReference type="InterPro" id="IPR027558">
    <property type="entry name" value="Pre_pil_HX9DG_C"/>
</dbReference>
<dbReference type="NCBIfam" id="TIGR02532">
    <property type="entry name" value="IV_pilin_GFxxxE"/>
    <property type="match status" value="1"/>
</dbReference>
<dbReference type="InterPro" id="IPR045584">
    <property type="entry name" value="Pilin-like"/>
</dbReference>
<sequence>MTHKRQFTLIELLVVIAIIAILAAMLLPALSGARAAAKSASCTNNLKNQAVHVLIYTNDNTGFFPSSYVYKNGTGSGNGYIHWSGMVMNQNPEDGWFDDKSFSCPSLVPDNWGGSGGYWPTKKELDCQAMYTAYTANAIFMPRFKYTTGGGLTDQLTKIHLVPITQAMAPSNEILIAEYTEKAALIQGSSVGGGDAIKTHRPTHGLAAWDTDSSGAALLNPNGVNGISYDQAMAEINSTSPSENGVHIRYVGHDRHNKRANYAFVDGHVEALTLQQTLDPENYLWGKKAYSATGSPVINPQ</sequence>
<dbReference type="PANTHER" id="PTHR30093">
    <property type="entry name" value="GENERAL SECRETION PATHWAY PROTEIN G"/>
    <property type="match status" value="1"/>
</dbReference>
<dbReference type="NCBIfam" id="TIGR04294">
    <property type="entry name" value="pre_pil_HX9DG"/>
    <property type="match status" value="1"/>
</dbReference>
<name>A0A645B6R2_9ZZZZ</name>
<proteinExistence type="predicted"/>
<dbReference type="Pfam" id="PF07963">
    <property type="entry name" value="N_methyl"/>
    <property type="match status" value="1"/>
</dbReference>
<evidence type="ECO:0000313" key="1">
    <source>
        <dbReference type="EMBL" id="MPM61097.1"/>
    </source>
</evidence>
<dbReference type="EMBL" id="VSSQ01018149">
    <property type="protein sequence ID" value="MPM61097.1"/>
    <property type="molecule type" value="Genomic_DNA"/>
</dbReference>